<keyword evidence="4" id="KW-1185">Reference proteome</keyword>
<dbReference type="SUPFAM" id="SSF56219">
    <property type="entry name" value="DNase I-like"/>
    <property type="match status" value="1"/>
</dbReference>
<dbReference type="KEGG" id="chya:V22_42610"/>
<evidence type="ECO:0000313" key="3">
    <source>
        <dbReference type="EMBL" id="QDT66989.1"/>
    </source>
</evidence>
<dbReference type="AlphaFoldDB" id="A0A517TF44"/>
<accession>A0A517TF44</accession>
<feature type="transmembrane region" description="Helical" evidence="1">
    <location>
        <begin position="62"/>
        <end position="77"/>
    </location>
</feature>
<feature type="transmembrane region" description="Helical" evidence="1">
    <location>
        <begin position="36"/>
        <end position="55"/>
    </location>
</feature>
<evidence type="ECO:0000259" key="2">
    <source>
        <dbReference type="Pfam" id="PF03372"/>
    </source>
</evidence>
<dbReference type="InterPro" id="IPR036691">
    <property type="entry name" value="Endo/exonu/phosph_ase_sf"/>
</dbReference>
<feature type="transmembrane region" description="Helical" evidence="1">
    <location>
        <begin position="12"/>
        <end position="30"/>
    </location>
</feature>
<keyword evidence="1" id="KW-0812">Transmembrane</keyword>
<sequence>MKRAIMKFSRDWSVLLSASLCAVMTITYWLRPNWATALTIFPAWCWLVFWLVAVWQYRRRSFLVLCALWCLFIFLHVEECKSLLRAVTPIPEQENSIKVITVNCSGSIKALEHAFLEQPDVALIQESPPRDSLENFVENLDGYTLLRGIDTSIIARGTIEPVQLESFYTAGLASIGELELFVVSLRLETSDPRIDLWAPASWRDQWKLRLKQLDQIAKVNELIKGHEHLIVGGDFNVPQGDRVFHMLDQRLTDTFKSGGRGWCNTILNDLPVLRIDQIWTSKNFDCRNSFAKQINATDHRMSVTVISDSR</sequence>
<keyword evidence="1" id="KW-1133">Transmembrane helix</keyword>
<dbReference type="InterPro" id="IPR005135">
    <property type="entry name" value="Endo/exonuclease/phosphatase"/>
</dbReference>
<dbReference type="Proteomes" id="UP000319976">
    <property type="component" value="Chromosome"/>
</dbReference>
<feature type="domain" description="Endonuclease/exonuclease/phosphatase" evidence="2">
    <location>
        <begin position="101"/>
        <end position="291"/>
    </location>
</feature>
<dbReference type="Gene3D" id="3.60.10.10">
    <property type="entry name" value="Endonuclease/exonuclease/phosphatase"/>
    <property type="match status" value="1"/>
</dbReference>
<dbReference type="Pfam" id="PF03372">
    <property type="entry name" value="Exo_endo_phos"/>
    <property type="match status" value="1"/>
</dbReference>
<keyword evidence="1" id="KW-0472">Membrane</keyword>
<organism evidence="3 4">
    <name type="scientific">Calycomorphotria hydatis</name>
    <dbReference type="NCBI Taxonomy" id="2528027"/>
    <lineage>
        <taxon>Bacteria</taxon>
        <taxon>Pseudomonadati</taxon>
        <taxon>Planctomycetota</taxon>
        <taxon>Planctomycetia</taxon>
        <taxon>Planctomycetales</taxon>
        <taxon>Planctomycetaceae</taxon>
        <taxon>Calycomorphotria</taxon>
    </lineage>
</organism>
<evidence type="ECO:0000313" key="4">
    <source>
        <dbReference type="Proteomes" id="UP000319976"/>
    </source>
</evidence>
<dbReference type="GO" id="GO:0003824">
    <property type="term" value="F:catalytic activity"/>
    <property type="evidence" value="ECO:0007669"/>
    <property type="project" value="InterPro"/>
</dbReference>
<evidence type="ECO:0000256" key="1">
    <source>
        <dbReference type="SAM" id="Phobius"/>
    </source>
</evidence>
<protein>
    <recommendedName>
        <fullName evidence="2">Endonuclease/exonuclease/phosphatase domain-containing protein</fullName>
    </recommendedName>
</protein>
<name>A0A517TF44_9PLAN</name>
<dbReference type="EMBL" id="CP036316">
    <property type="protein sequence ID" value="QDT66989.1"/>
    <property type="molecule type" value="Genomic_DNA"/>
</dbReference>
<proteinExistence type="predicted"/>
<reference evidence="3 4" key="1">
    <citation type="submission" date="2019-02" db="EMBL/GenBank/DDBJ databases">
        <title>Deep-cultivation of Planctomycetes and their phenomic and genomic characterization uncovers novel biology.</title>
        <authorList>
            <person name="Wiegand S."/>
            <person name="Jogler M."/>
            <person name="Boedeker C."/>
            <person name="Pinto D."/>
            <person name="Vollmers J."/>
            <person name="Rivas-Marin E."/>
            <person name="Kohn T."/>
            <person name="Peeters S.H."/>
            <person name="Heuer A."/>
            <person name="Rast P."/>
            <person name="Oberbeckmann S."/>
            <person name="Bunk B."/>
            <person name="Jeske O."/>
            <person name="Meyerdierks A."/>
            <person name="Storesund J.E."/>
            <person name="Kallscheuer N."/>
            <person name="Luecker S."/>
            <person name="Lage O.M."/>
            <person name="Pohl T."/>
            <person name="Merkel B.J."/>
            <person name="Hornburger P."/>
            <person name="Mueller R.-W."/>
            <person name="Bruemmer F."/>
            <person name="Labrenz M."/>
            <person name="Spormann A.M."/>
            <person name="Op den Camp H."/>
            <person name="Overmann J."/>
            <person name="Amann R."/>
            <person name="Jetten M.S.M."/>
            <person name="Mascher T."/>
            <person name="Medema M.H."/>
            <person name="Devos D.P."/>
            <person name="Kaster A.-K."/>
            <person name="Ovreas L."/>
            <person name="Rohde M."/>
            <person name="Galperin M.Y."/>
            <person name="Jogler C."/>
        </authorList>
    </citation>
    <scope>NUCLEOTIDE SEQUENCE [LARGE SCALE GENOMIC DNA]</scope>
    <source>
        <strain evidence="3 4">V22</strain>
    </source>
</reference>
<dbReference type="RefSeq" id="WP_197439815.1">
    <property type="nucleotide sequence ID" value="NZ_CP036316.1"/>
</dbReference>
<gene>
    <name evidence="3" type="ORF">V22_42610</name>
</gene>